<name>A0A1G9VJ13_9BACI</name>
<dbReference type="RefSeq" id="WP_175486831.1">
    <property type="nucleotide sequence ID" value="NZ_FNHF01000004.1"/>
</dbReference>
<sequence>MALKDEESRKQEYFKLPDNDRVLFELEEAEKREKDNVAKKVFEKFDKKQDNHK</sequence>
<evidence type="ECO:0000313" key="1">
    <source>
        <dbReference type="EMBL" id="SDM71795.1"/>
    </source>
</evidence>
<evidence type="ECO:0000313" key="2">
    <source>
        <dbReference type="Proteomes" id="UP000182347"/>
    </source>
</evidence>
<accession>A0A1G9VJ13</accession>
<protein>
    <submittedName>
        <fullName evidence="1">Uncharacterized protein</fullName>
    </submittedName>
</protein>
<keyword evidence="2" id="KW-1185">Reference proteome</keyword>
<dbReference type="EMBL" id="FNHF01000004">
    <property type="protein sequence ID" value="SDM71795.1"/>
    <property type="molecule type" value="Genomic_DNA"/>
</dbReference>
<reference evidence="2" key="1">
    <citation type="submission" date="2016-10" db="EMBL/GenBank/DDBJ databases">
        <authorList>
            <person name="Varghese N."/>
            <person name="Submissions S."/>
        </authorList>
    </citation>
    <scope>NUCLEOTIDE SEQUENCE [LARGE SCALE GENOMIC DNA]</scope>
    <source>
        <strain evidence="2">CGMCC 1.6199</strain>
    </source>
</reference>
<dbReference type="Proteomes" id="UP000182347">
    <property type="component" value="Unassembled WGS sequence"/>
</dbReference>
<dbReference type="AlphaFoldDB" id="A0A1G9VJ13"/>
<organism evidence="1 2">
    <name type="scientific">Sediminibacillus halophilus</name>
    <dbReference type="NCBI Taxonomy" id="482461"/>
    <lineage>
        <taxon>Bacteria</taxon>
        <taxon>Bacillati</taxon>
        <taxon>Bacillota</taxon>
        <taxon>Bacilli</taxon>
        <taxon>Bacillales</taxon>
        <taxon>Bacillaceae</taxon>
        <taxon>Sediminibacillus</taxon>
    </lineage>
</organism>
<proteinExistence type="predicted"/>
<gene>
    <name evidence="1" type="ORF">SAMN05216244_3293</name>
</gene>